<reference evidence="2" key="1">
    <citation type="journal article" date="2023" name="Front. Plant Sci.">
        <title>Chromosomal-level genome assembly of Melastoma candidum provides insights into trichome evolution.</title>
        <authorList>
            <person name="Zhong Y."/>
            <person name="Wu W."/>
            <person name="Sun C."/>
            <person name="Zou P."/>
            <person name="Liu Y."/>
            <person name="Dai S."/>
            <person name="Zhou R."/>
        </authorList>
    </citation>
    <scope>NUCLEOTIDE SEQUENCE [LARGE SCALE GENOMIC DNA]</scope>
</reference>
<accession>A0ACB9QHA7</accession>
<protein>
    <submittedName>
        <fullName evidence="1">Uncharacterized protein</fullName>
    </submittedName>
</protein>
<proteinExistence type="predicted"/>
<name>A0ACB9QHA7_9MYRT</name>
<sequence length="146" mass="17248">MVLGGGYTMRNVALCWCYETAVVVGVEPDTRHTMNITSTLDQITLFMSRRTAWRILILLEIWRGSGTCYWNSVQEFHMHLVFPFRLHHRSLKLQKMQRRRWRKEKSHVFGVVSITSLGLKKIIGFIGDGWLVNLQQMKMLRRGKRR</sequence>
<evidence type="ECO:0000313" key="1">
    <source>
        <dbReference type="EMBL" id="KAI4365939.1"/>
    </source>
</evidence>
<dbReference type="EMBL" id="CM042885">
    <property type="protein sequence ID" value="KAI4365939.1"/>
    <property type="molecule type" value="Genomic_DNA"/>
</dbReference>
<dbReference type="Proteomes" id="UP001057402">
    <property type="component" value="Chromosome 6"/>
</dbReference>
<evidence type="ECO:0000313" key="2">
    <source>
        <dbReference type="Proteomes" id="UP001057402"/>
    </source>
</evidence>
<comment type="caution">
    <text evidence="1">The sequence shown here is derived from an EMBL/GenBank/DDBJ whole genome shotgun (WGS) entry which is preliminary data.</text>
</comment>
<organism evidence="1 2">
    <name type="scientific">Melastoma candidum</name>
    <dbReference type="NCBI Taxonomy" id="119954"/>
    <lineage>
        <taxon>Eukaryota</taxon>
        <taxon>Viridiplantae</taxon>
        <taxon>Streptophyta</taxon>
        <taxon>Embryophyta</taxon>
        <taxon>Tracheophyta</taxon>
        <taxon>Spermatophyta</taxon>
        <taxon>Magnoliopsida</taxon>
        <taxon>eudicotyledons</taxon>
        <taxon>Gunneridae</taxon>
        <taxon>Pentapetalae</taxon>
        <taxon>rosids</taxon>
        <taxon>malvids</taxon>
        <taxon>Myrtales</taxon>
        <taxon>Melastomataceae</taxon>
        <taxon>Melastomatoideae</taxon>
        <taxon>Melastomateae</taxon>
        <taxon>Melastoma</taxon>
    </lineage>
</organism>
<gene>
    <name evidence="1" type="ORF">MLD38_021875</name>
</gene>
<keyword evidence="2" id="KW-1185">Reference proteome</keyword>